<evidence type="ECO:0000313" key="2">
    <source>
        <dbReference type="EMBL" id="KZN65356.1"/>
    </source>
</evidence>
<comment type="caution">
    <text evidence="2">The sequence shown here is derived from an EMBL/GenBank/DDBJ whole genome shotgun (WGS) entry which is preliminary data.</text>
</comment>
<evidence type="ECO:0000256" key="1">
    <source>
        <dbReference type="SAM" id="SignalP"/>
    </source>
</evidence>
<organism evidence="2 3">
    <name type="scientific">Pseudoalteromonas luteoviolacea S4060-1</name>
    <dbReference type="NCBI Taxonomy" id="1365257"/>
    <lineage>
        <taxon>Bacteria</taxon>
        <taxon>Pseudomonadati</taxon>
        <taxon>Pseudomonadota</taxon>
        <taxon>Gammaproteobacteria</taxon>
        <taxon>Alteromonadales</taxon>
        <taxon>Pseudoalteromonadaceae</taxon>
        <taxon>Pseudoalteromonas</taxon>
    </lineage>
</organism>
<dbReference type="AlphaFoldDB" id="A0A162CBS8"/>
<dbReference type="SUPFAM" id="SSF53850">
    <property type="entry name" value="Periplasmic binding protein-like II"/>
    <property type="match status" value="1"/>
</dbReference>
<dbReference type="EMBL" id="AUXX01000022">
    <property type="protein sequence ID" value="KZN65356.1"/>
    <property type="molecule type" value="Genomic_DNA"/>
</dbReference>
<dbReference type="Gene3D" id="3.40.190.10">
    <property type="entry name" value="Periplasmic binding protein-like II"/>
    <property type="match status" value="1"/>
</dbReference>
<feature type="signal peptide" evidence="1">
    <location>
        <begin position="1"/>
        <end position="18"/>
    </location>
</feature>
<dbReference type="RefSeq" id="WP_081225515.1">
    <property type="nucleotide sequence ID" value="NZ_AUXX01000022.1"/>
</dbReference>
<reference evidence="2 3" key="1">
    <citation type="submission" date="2013-07" db="EMBL/GenBank/DDBJ databases">
        <title>Comparative Genomic and Metabolomic Analysis of Twelve Strains of Pseudoalteromonas luteoviolacea.</title>
        <authorList>
            <person name="Vynne N.G."/>
            <person name="Mansson M."/>
            <person name="Gram L."/>
        </authorList>
    </citation>
    <scope>NUCLEOTIDE SEQUENCE [LARGE SCALE GENOMIC DNA]</scope>
    <source>
        <strain evidence="2 3">S4060-1</strain>
    </source>
</reference>
<evidence type="ECO:0000313" key="3">
    <source>
        <dbReference type="Proteomes" id="UP000076661"/>
    </source>
</evidence>
<keyword evidence="1" id="KW-0732">Signal</keyword>
<protein>
    <submittedName>
        <fullName evidence="2">Uncharacterized protein</fullName>
    </submittedName>
</protein>
<sequence length="279" mass="32555">MRYLSFLLVMIFCHTAVAKEAKVVRVTQGAHPYVVDLIKLALSYQEESYKLRYIDNIPTQSRAIRLLGKDNGIDIFWSVTSSERENIARAVRVPIVKGLLGYRILVINEENQAKFSQLNHISQLEKFHFGLRYDWPDHSIFIDNKLSVNEFKTFTGALNMLKSNRFDAVPISILELPDLVKRYQTYAEQKLLLYYPSAVYLFVEKSDQTLHSVLSSGLDKALQDGQFEKLFKQYFHELVSELALERRTLIELKNRRLPPSAPLENQHLWYQQEIKNEKN</sequence>
<gene>
    <name evidence="2" type="ORF">N478_21545</name>
</gene>
<name>A0A162CBS8_9GAMM</name>
<dbReference type="Proteomes" id="UP000076661">
    <property type="component" value="Unassembled WGS sequence"/>
</dbReference>
<proteinExistence type="predicted"/>
<feature type="chain" id="PRO_5007832901" evidence="1">
    <location>
        <begin position="19"/>
        <end position="279"/>
    </location>
</feature>
<dbReference type="PATRIC" id="fig|1365257.3.peg.3000"/>
<accession>A0A162CBS8</accession>